<protein>
    <submittedName>
        <fullName evidence="1">Uncharacterized protein</fullName>
    </submittedName>
</protein>
<reference evidence="1 2" key="1">
    <citation type="journal article" date="2024" name="Plant Biotechnol. J.">
        <title>Dendrobium thyrsiflorum genome and its molecular insights into genes involved in important horticultural traits.</title>
        <authorList>
            <person name="Chen B."/>
            <person name="Wang J.Y."/>
            <person name="Zheng P.J."/>
            <person name="Li K.L."/>
            <person name="Liang Y.M."/>
            <person name="Chen X.F."/>
            <person name="Zhang C."/>
            <person name="Zhao X."/>
            <person name="He X."/>
            <person name="Zhang G.Q."/>
            <person name="Liu Z.J."/>
            <person name="Xu Q."/>
        </authorList>
    </citation>
    <scope>NUCLEOTIDE SEQUENCE [LARGE SCALE GENOMIC DNA]</scope>
    <source>
        <strain evidence="1">GZMU011</strain>
    </source>
</reference>
<evidence type="ECO:0000313" key="1">
    <source>
        <dbReference type="EMBL" id="KAL0922916.1"/>
    </source>
</evidence>
<proteinExistence type="predicted"/>
<accession>A0ABD0VJM5</accession>
<keyword evidence="2" id="KW-1185">Reference proteome</keyword>
<name>A0ABD0VJM5_DENTH</name>
<sequence>MDPEQLGRTLDLLVGQMNNISQQLKENQANLAELRRTTTDRFDTLECVIGHVEGVEASVGVAQHSLHGIVSVDPAPSAAGLPHPIKNTAYHKRITSVLHSRDPCALLLRRAHAPDWPNRPMRHSPRSRRRRR</sequence>
<organism evidence="1 2">
    <name type="scientific">Dendrobium thyrsiflorum</name>
    <name type="common">Pinecone-like raceme dendrobium</name>
    <name type="synonym">Orchid</name>
    <dbReference type="NCBI Taxonomy" id="117978"/>
    <lineage>
        <taxon>Eukaryota</taxon>
        <taxon>Viridiplantae</taxon>
        <taxon>Streptophyta</taxon>
        <taxon>Embryophyta</taxon>
        <taxon>Tracheophyta</taxon>
        <taxon>Spermatophyta</taxon>
        <taxon>Magnoliopsida</taxon>
        <taxon>Liliopsida</taxon>
        <taxon>Asparagales</taxon>
        <taxon>Orchidaceae</taxon>
        <taxon>Epidendroideae</taxon>
        <taxon>Malaxideae</taxon>
        <taxon>Dendrobiinae</taxon>
        <taxon>Dendrobium</taxon>
    </lineage>
</organism>
<evidence type="ECO:0000313" key="2">
    <source>
        <dbReference type="Proteomes" id="UP001552299"/>
    </source>
</evidence>
<dbReference type="AlphaFoldDB" id="A0ABD0VJM5"/>
<comment type="caution">
    <text evidence="1">The sequence shown here is derived from an EMBL/GenBank/DDBJ whole genome shotgun (WGS) entry which is preliminary data.</text>
</comment>
<dbReference type="Proteomes" id="UP001552299">
    <property type="component" value="Unassembled WGS sequence"/>
</dbReference>
<dbReference type="EMBL" id="JANQDX010000006">
    <property type="protein sequence ID" value="KAL0922916.1"/>
    <property type="molecule type" value="Genomic_DNA"/>
</dbReference>
<gene>
    <name evidence="1" type="ORF">M5K25_006946</name>
</gene>